<dbReference type="Pfam" id="PF02518">
    <property type="entry name" value="HATPase_c"/>
    <property type="match status" value="1"/>
</dbReference>
<keyword evidence="1" id="KW-0597">Phosphoprotein</keyword>
<evidence type="ECO:0000256" key="2">
    <source>
        <dbReference type="ARBA" id="ARBA00022679"/>
    </source>
</evidence>
<evidence type="ECO:0000256" key="1">
    <source>
        <dbReference type="ARBA" id="ARBA00022553"/>
    </source>
</evidence>
<keyword evidence="5" id="KW-0067">ATP-binding</keyword>
<dbReference type="EMBL" id="CP058207">
    <property type="protein sequence ID" value="QLP27894.1"/>
    <property type="molecule type" value="Genomic_DNA"/>
</dbReference>
<evidence type="ECO:0000256" key="4">
    <source>
        <dbReference type="ARBA" id="ARBA00022777"/>
    </source>
</evidence>
<dbReference type="Gene3D" id="3.30.565.10">
    <property type="entry name" value="Histidine kinase-like ATPase, C-terminal domain"/>
    <property type="match status" value="1"/>
</dbReference>
<dbReference type="GO" id="GO:0000160">
    <property type="term" value="P:phosphorelay signal transduction system"/>
    <property type="evidence" value="ECO:0007669"/>
    <property type="project" value="UniProtKB-KW"/>
</dbReference>
<dbReference type="PANTHER" id="PTHR43065">
    <property type="entry name" value="SENSOR HISTIDINE KINASE"/>
    <property type="match status" value="1"/>
</dbReference>
<gene>
    <name evidence="8" type="ORF">HV018_15045</name>
</gene>
<dbReference type="PANTHER" id="PTHR43065:SF10">
    <property type="entry name" value="PEROXIDE STRESS-ACTIVATED HISTIDINE KINASE MAK3"/>
    <property type="match status" value="1"/>
</dbReference>
<dbReference type="InterPro" id="IPR036890">
    <property type="entry name" value="HATPase_C_sf"/>
</dbReference>
<dbReference type="RefSeq" id="WP_001559544.1">
    <property type="nucleotide sequence ID" value="NZ_CP058207.1"/>
</dbReference>
<evidence type="ECO:0000256" key="3">
    <source>
        <dbReference type="ARBA" id="ARBA00022741"/>
    </source>
</evidence>
<sequence>MVDNLNAALEMLTSNDANQRFYAARYFIENNTPTVRQQLINQRRKELVRHVRMALDKALNNMLPQAKIDTDVDDSTDKARVRYLKLEAIDEFSGTILHELAPKIGLLDRHLSTELDDYENCNAKRVIDSLHRIFSAIESLRRTASKPESNEFDLAQLIKDVLAEENGENIRFIFEGVQPCIIKSDRNILGLALANGIRNAIESINSHNHDERDLTVCWGENNVDNWVSIIDTGVGLLGSSEAAFKIGNTNKENHSGFGMAIIQQAIENLGGCVSLSNIPTGGAKLDLRWGNF</sequence>
<accession>A0A7L5X8A3</accession>
<protein>
    <submittedName>
        <fullName evidence="8">HAMP domain-containing histidine kinase</fullName>
    </submittedName>
</protein>
<name>A0A7L5X8A3_9ESCH</name>
<evidence type="ECO:0000313" key="8">
    <source>
        <dbReference type="EMBL" id="QLP27894.1"/>
    </source>
</evidence>
<dbReference type="GO" id="GO:0016301">
    <property type="term" value="F:kinase activity"/>
    <property type="evidence" value="ECO:0007669"/>
    <property type="project" value="UniProtKB-KW"/>
</dbReference>
<dbReference type="SUPFAM" id="SSF55874">
    <property type="entry name" value="ATPase domain of HSP90 chaperone/DNA topoisomerase II/histidine kinase"/>
    <property type="match status" value="1"/>
</dbReference>
<dbReference type="AlphaFoldDB" id="A0A7L5X8A3"/>
<proteinExistence type="predicted"/>
<keyword evidence="6" id="KW-0902">Two-component regulatory system</keyword>
<evidence type="ECO:0000256" key="6">
    <source>
        <dbReference type="ARBA" id="ARBA00023012"/>
    </source>
</evidence>
<dbReference type="GO" id="GO:0005524">
    <property type="term" value="F:ATP binding"/>
    <property type="evidence" value="ECO:0007669"/>
    <property type="project" value="UniProtKB-KW"/>
</dbReference>
<evidence type="ECO:0000313" key="9">
    <source>
        <dbReference type="Proteomes" id="UP000510862"/>
    </source>
</evidence>
<reference evidence="8 9" key="1">
    <citation type="submission" date="2020-06" db="EMBL/GenBank/DDBJ databases">
        <title>REHAB project genomes.</title>
        <authorList>
            <person name="Shaw L.P."/>
        </authorList>
    </citation>
    <scope>NUCLEOTIDE SEQUENCE [LARGE SCALE GENOMIC DNA]</scope>
    <source>
        <strain evidence="8 9">RHB42-C09</strain>
    </source>
</reference>
<evidence type="ECO:0000256" key="5">
    <source>
        <dbReference type="ARBA" id="ARBA00022840"/>
    </source>
</evidence>
<dbReference type="InterPro" id="IPR003594">
    <property type="entry name" value="HATPase_dom"/>
</dbReference>
<feature type="domain" description="Histidine kinase/HSP90-like ATPase" evidence="7">
    <location>
        <begin position="185"/>
        <end position="286"/>
    </location>
</feature>
<evidence type="ECO:0000259" key="7">
    <source>
        <dbReference type="Pfam" id="PF02518"/>
    </source>
</evidence>
<dbReference type="Proteomes" id="UP000510862">
    <property type="component" value="Chromosome"/>
</dbReference>
<keyword evidence="4 8" id="KW-0418">Kinase</keyword>
<keyword evidence="3" id="KW-0547">Nucleotide-binding</keyword>
<keyword evidence="2" id="KW-0808">Transferase</keyword>
<organism evidence="8 9">
    <name type="scientific">Escherichia marmotae</name>
    <dbReference type="NCBI Taxonomy" id="1499973"/>
    <lineage>
        <taxon>Bacteria</taxon>
        <taxon>Pseudomonadati</taxon>
        <taxon>Pseudomonadota</taxon>
        <taxon>Gammaproteobacteria</taxon>
        <taxon>Enterobacterales</taxon>
        <taxon>Enterobacteriaceae</taxon>
        <taxon>Escherichia</taxon>
    </lineage>
</organism>